<dbReference type="Gene3D" id="1.20.120.980">
    <property type="entry name" value="Serine carboxypeptidase S28, SKS domain"/>
    <property type="match status" value="1"/>
</dbReference>
<dbReference type="GO" id="GO:0006508">
    <property type="term" value="P:proteolysis"/>
    <property type="evidence" value="ECO:0007669"/>
    <property type="project" value="UniProtKB-KW"/>
</dbReference>
<evidence type="ECO:0000256" key="1">
    <source>
        <dbReference type="ARBA" id="ARBA00011079"/>
    </source>
</evidence>
<dbReference type="InterPro" id="IPR008758">
    <property type="entry name" value="Peptidase_S28"/>
</dbReference>
<dbReference type="InterPro" id="IPR042269">
    <property type="entry name" value="Ser_carbopepase_S28_SKS"/>
</dbReference>
<dbReference type="AlphaFoldDB" id="A0A397CFH1"/>
<dbReference type="SUPFAM" id="SSF53474">
    <property type="entry name" value="alpha/beta-Hydrolases"/>
    <property type="match status" value="1"/>
</dbReference>
<sequence>MVRISVLAGLLAAAAALHPFLRTNFDVMDLVEHEHGVENTRAVINEEYFITQKLDHNDASNTKVWSQRFFTNDEFYGGPGSPVFVYINGENVARNTTVVSTGLFMNVLAKKHKALIVSLEHRYYGKSQPLSDFTTASLKYLSAEQALNDLVNFQDHLTVKRNLTKDSKWVAFGGSYPGMLAAWAKLKHGSRFAGSVASSGPILAKGDYHEYADTVAFGLKYYGGDACVNTVKVGLEGLHTLLGSSKPEDVAQLQALFKLCSPIKNDFDRMTVESWVFGNFQGTAQSNDNTAFNLNSTCTLFAQPNKTPLEKLAEHNARYTSTCTDSDFKDSWVTPLSNTTLSTTKIGRQWIYQTCAEFGYGQTTASAKSIFSALSYNDIDKVLYEMCSQAYGIPKAQIDAAIAATNKKYGALQIDVENVIFPNGNIDPWSALSVTNATGVINPKSELVFINGTSHCRDMSAAKATDSGALVWAHHRVELAVERFLHNQC</sequence>
<evidence type="ECO:0000313" key="8">
    <source>
        <dbReference type="Proteomes" id="UP000265716"/>
    </source>
</evidence>
<keyword evidence="2" id="KW-0645">Protease</keyword>
<evidence type="ECO:0000256" key="4">
    <source>
        <dbReference type="ARBA" id="ARBA00022801"/>
    </source>
</evidence>
<dbReference type="Pfam" id="PF05577">
    <property type="entry name" value="Peptidase_S28"/>
    <property type="match status" value="1"/>
</dbReference>
<evidence type="ECO:0000256" key="3">
    <source>
        <dbReference type="ARBA" id="ARBA00022729"/>
    </source>
</evidence>
<evidence type="ECO:0000313" key="7">
    <source>
        <dbReference type="EMBL" id="RHY42575.1"/>
    </source>
</evidence>
<evidence type="ECO:0000256" key="5">
    <source>
        <dbReference type="ARBA" id="ARBA00023180"/>
    </source>
</evidence>
<dbReference type="EMBL" id="QUTC01008878">
    <property type="protein sequence ID" value="RHY42575.1"/>
    <property type="molecule type" value="Genomic_DNA"/>
</dbReference>
<evidence type="ECO:0000256" key="6">
    <source>
        <dbReference type="SAM" id="SignalP"/>
    </source>
</evidence>
<evidence type="ECO:0000256" key="2">
    <source>
        <dbReference type="ARBA" id="ARBA00022670"/>
    </source>
</evidence>
<dbReference type="InterPro" id="IPR029058">
    <property type="entry name" value="AB_hydrolase_fold"/>
</dbReference>
<dbReference type="Proteomes" id="UP000265716">
    <property type="component" value="Unassembled WGS sequence"/>
</dbReference>
<gene>
    <name evidence="7" type="ORF">DYB38_012288</name>
</gene>
<accession>A0A397CFH1</accession>
<comment type="caution">
    <text evidence="7">The sequence shown here is derived from an EMBL/GenBank/DDBJ whole genome shotgun (WGS) entry which is preliminary data.</text>
</comment>
<keyword evidence="5" id="KW-0325">Glycoprotein</keyword>
<reference evidence="7 8" key="1">
    <citation type="submission" date="2018-08" db="EMBL/GenBank/DDBJ databases">
        <title>Aphanomyces genome sequencing and annotation.</title>
        <authorList>
            <person name="Minardi D."/>
            <person name="Oidtmann B."/>
            <person name="Van Der Giezen M."/>
            <person name="Studholme D.J."/>
        </authorList>
    </citation>
    <scope>NUCLEOTIDE SEQUENCE [LARGE SCALE GENOMIC DNA]</scope>
    <source>
        <strain evidence="7 8">SA</strain>
    </source>
</reference>
<dbReference type="GO" id="GO:0008239">
    <property type="term" value="F:dipeptidyl-peptidase activity"/>
    <property type="evidence" value="ECO:0007669"/>
    <property type="project" value="TreeGrafter"/>
</dbReference>
<dbReference type="GO" id="GO:0070008">
    <property type="term" value="F:serine-type exopeptidase activity"/>
    <property type="evidence" value="ECO:0007669"/>
    <property type="project" value="InterPro"/>
</dbReference>
<dbReference type="Gene3D" id="3.40.50.1820">
    <property type="entry name" value="alpha/beta hydrolase"/>
    <property type="match status" value="1"/>
</dbReference>
<dbReference type="PANTHER" id="PTHR11010:SF117">
    <property type="entry name" value="SERINE PROTEASE 16"/>
    <property type="match status" value="1"/>
</dbReference>
<dbReference type="VEuPathDB" id="FungiDB:H257_05363"/>
<feature type="signal peptide" evidence="6">
    <location>
        <begin position="1"/>
        <end position="16"/>
    </location>
</feature>
<organism evidence="7 8">
    <name type="scientific">Aphanomyces astaci</name>
    <name type="common">Crayfish plague agent</name>
    <dbReference type="NCBI Taxonomy" id="112090"/>
    <lineage>
        <taxon>Eukaryota</taxon>
        <taxon>Sar</taxon>
        <taxon>Stramenopiles</taxon>
        <taxon>Oomycota</taxon>
        <taxon>Saprolegniomycetes</taxon>
        <taxon>Saprolegniales</taxon>
        <taxon>Verrucalvaceae</taxon>
        <taxon>Aphanomyces</taxon>
    </lineage>
</organism>
<proteinExistence type="inferred from homology"/>
<feature type="chain" id="PRO_5017472467" evidence="6">
    <location>
        <begin position="17"/>
        <end position="489"/>
    </location>
</feature>
<comment type="similarity">
    <text evidence="1">Belongs to the peptidase S28 family.</text>
</comment>
<keyword evidence="3 6" id="KW-0732">Signal</keyword>
<protein>
    <submittedName>
        <fullName evidence="7">Uncharacterized protein</fullName>
    </submittedName>
</protein>
<name>A0A397CFH1_APHAT</name>
<dbReference type="PANTHER" id="PTHR11010">
    <property type="entry name" value="PROTEASE S28 PRO-X CARBOXYPEPTIDASE-RELATED"/>
    <property type="match status" value="1"/>
</dbReference>
<keyword evidence="4" id="KW-0378">Hydrolase</keyword>